<dbReference type="PANTHER" id="PTHR23048">
    <property type="entry name" value="MYOSIN LIGHT CHAIN 1, 3"/>
    <property type="match status" value="1"/>
</dbReference>
<dbReference type="Proteomes" id="UP000813462">
    <property type="component" value="Unassembled WGS sequence"/>
</dbReference>
<dbReference type="InterPro" id="IPR011992">
    <property type="entry name" value="EF-hand-dom_pair"/>
</dbReference>
<evidence type="ECO:0000313" key="6">
    <source>
        <dbReference type="EMBL" id="KAH7522506.1"/>
    </source>
</evidence>
<evidence type="ECO:0000256" key="2">
    <source>
        <dbReference type="ARBA" id="ARBA00022723"/>
    </source>
</evidence>
<keyword evidence="4" id="KW-0106">Calcium</keyword>
<keyword evidence="2" id="KW-0479">Metal-binding</keyword>
<dbReference type="FunFam" id="1.10.238.10:FF:000034">
    <property type="entry name" value="Calmodulin"/>
    <property type="match status" value="2"/>
</dbReference>
<dbReference type="GO" id="GO:0016460">
    <property type="term" value="C:myosin II complex"/>
    <property type="evidence" value="ECO:0007669"/>
    <property type="project" value="TreeGrafter"/>
</dbReference>
<dbReference type="CDD" id="cd00051">
    <property type="entry name" value="EFh"/>
    <property type="match status" value="3"/>
</dbReference>
<dbReference type="AlphaFoldDB" id="A0A978V573"/>
<dbReference type="Gene3D" id="1.10.238.10">
    <property type="entry name" value="EF-hand"/>
    <property type="match status" value="6"/>
</dbReference>
<feature type="domain" description="EF-hand" evidence="5">
    <location>
        <begin position="219"/>
        <end position="254"/>
    </location>
</feature>
<dbReference type="Pfam" id="PF13499">
    <property type="entry name" value="EF-hand_7"/>
    <property type="match status" value="2"/>
</dbReference>
<dbReference type="PROSITE" id="PS00018">
    <property type="entry name" value="EF_HAND_1"/>
    <property type="match status" value="6"/>
</dbReference>
<dbReference type="FunFam" id="1.10.238.10:FF:000100">
    <property type="entry name" value="Calmodulin 1"/>
    <property type="match status" value="1"/>
</dbReference>
<dbReference type="Pfam" id="PF13833">
    <property type="entry name" value="EF-hand_8"/>
    <property type="match status" value="2"/>
</dbReference>
<dbReference type="PANTHER" id="PTHR23048:SF53">
    <property type="entry name" value="CALMODULIN"/>
    <property type="match status" value="1"/>
</dbReference>
<dbReference type="InterPro" id="IPR002048">
    <property type="entry name" value="EF_hand_dom"/>
</dbReference>
<dbReference type="SMART" id="SM01184">
    <property type="entry name" value="efhand_Ca_insen"/>
    <property type="match status" value="2"/>
</dbReference>
<dbReference type="EMBL" id="JAEACU010000007">
    <property type="protein sequence ID" value="KAH7522506.1"/>
    <property type="molecule type" value="Genomic_DNA"/>
</dbReference>
<dbReference type="InterPro" id="IPR018247">
    <property type="entry name" value="EF_Hand_1_Ca_BS"/>
</dbReference>
<feature type="domain" description="EF-hand" evidence="5">
    <location>
        <begin position="69"/>
        <end position="104"/>
    </location>
</feature>
<evidence type="ECO:0000313" key="7">
    <source>
        <dbReference type="Proteomes" id="UP000813462"/>
    </source>
</evidence>
<evidence type="ECO:0000256" key="4">
    <source>
        <dbReference type="ARBA" id="ARBA00022837"/>
    </source>
</evidence>
<organism evidence="6 7">
    <name type="scientific">Ziziphus jujuba var. spinosa</name>
    <dbReference type="NCBI Taxonomy" id="714518"/>
    <lineage>
        <taxon>Eukaryota</taxon>
        <taxon>Viridiplantae</taxon>
        <taxon>Streptophyta</taxon>
        <taxon>Embryophyta</taxon>
        <taxon>Tracheophyta</taxon>
        <taxon>Spermatophyta</taxon>
        <taxon>Magnoliopsida</taxon>
        <taxon>eudicotyledons</taxon>
        <taxon>Gunneridae</taxon>
        <taxon>Pentapetalae</taxon>
        <taxon>rosids</taxon>
        <taxon>fabids</taxon>
        <taxon>Rosales</taxon>
        <taxon>Rhamnaceae</taxon>
        <taxon>Paliureae</taxon>
        <taxon>Ziziphus</taxon>
    </lineage>
</organism>
<dbReference type="FunFam" id="1.10.238.10:FF:000042">
    <property type="entry name" value="Calmodulin"/>
    <property type="match status" value="1"/>
</dbReference>
<accession>A0A978V573</accession>
<comment type="similarity">
    <text evidence="1">Belongs to the calmodulin family.</text>
</comment>
<evidence type="ECO:0000256" key="1">
    <source>
        <dbReference type="ARBA" id="ARBA00009763"/>
    </source>
</evidence>
<evidence type="ECO:0000259" key="5">
    <source>
        <dbReference type="PROSITE" id="PS50222"/>
    </source>
</evidence>
<protein>
    <recommendedName>
        <fullName evidence="5">EF-hand domain-containing protein</fullName>
    </recommendedName>
</protein>
<keyword evidence="3" id="KW-0677">Repeat</keyword>
<gene>
    <name evidence="6" type="ORF">FEM48_Zijuj07G0145800</name>
</gene>
<name>A0A978V573_ZIZJJ</name>
<evidence type="ECO:0000256" key="3">
    <source>
        <dbReference type="ARBA" id="ARBA00022737"/>
    </source>
</evidence>
<dbReference type="SUPFAM" id="SSF47473">
    <property type="entry name" value="EF-hand"/>
    <property type="match status" value="2"/>
</dbReference>
<reference evidence="6" key="1">
    <citation type="journal article" date="2021" name="Front. Plant Sci.">
        <title>Chromosome-Scale Genome Assembly for Chinese Sour Jujube and Insights Into Its Genome Evolution and Domestication Signature.</title>
        <authorList>
            <person name="Shen L.-Y."/>
            <person name="Luo H."/>
            <person name="Wang X.-L."/>
            <person name="Wang X.-M."/>
            <person name="Qiu X.-J."/>
            <person name="Liu H."/>
            <person name="Zhou S.-S."/>
            <person name="Jia K.-H."/>
            <person name="Nie S."/>
            <person name="Bao Y.-T."/>
            <person name="Zhang R.-G."/>
            <person name="Yun Q.-Z."/>
            <person name="Chai Y.-H."/>
            <person name="Lu J.-Y."/>
            <person name="Li Y."/>
            <person name="Zhao S.-W."/>
            <person name="Mao J.-F."/>
            <person name="Jia S.-G."/>
            <person name="Mao Y.-M."/>
        </authorList>
    </citation>
    <scope>NUCLEOTIDE SEQUENCE</scope>
    <source>
        <strain evidence="6">AT0</strain>
        <tissue evidence="6">Leaf</tissue>
    </source>
</reference>
<feature type="domain" description="EF-hand" evidence="5">
    <location>
        <begin position="292"/>
        <end position="324"/>
    </location>
</feature>
<dbReference type="SMART" id="SM00054">
    <property type="entry name" value="EFh"/>
    <property type="match status" value="7"/>
</dbReference>
<comment type="caution">
    <text evidence="6">The sequence shown here is derived from an EMBL/GenBank/DDBJ whole genome shotgun (WGS) entry which is preliminary data.</text>
</comment>
<dbReference type="InterPro" id="IPR050230">
    <property type="entry name" value="CALM/Myosin/TropC-like"/>
</dbReference>
<feature type="domain" description="EF-hand" evidence="5">
    <location>
        <begin position="142"/>
        <end position="177"/>
    </location>
</feature>
<dbReference type="GO" id="GO:0005509">
    <property type="term" value="F:calcium ion binding"/>
    <property type="evidence" value="ECO:0007669"/>
    <property type="project" value="InterPro"/>
</dbReference>
<feature type="domain" description="EF-hand" evidence="5">
    <location>
        <begin position="256"/>
        <end position="291"/>
    </location>
</feature>
<proteinExistence type="inferred from homology"/>
<dbReference type="PROSITE" id="PS50222">
    <property type="entry name" value="EF_HAND_2"/>
    <property type="match status" value="6"/>
</dbReference>
<feature type="domain" description="EF-hand" evidence="5">
    <location>
        <begin position="106"/>
        <end position="141"/>
    </location>
</feature>
<sequence length="324" mass="36532">MADQLTDDQISEFKEAFSLFDKDGDGPPEVRNETRSVLFIENVKIGKEISGCITTKELGTVMRSLGQNPTEAELQDMINEVDADGNGTIDFPEFLNLMARKMKDTDSEEELKEAFRVFDKDQNGFISAAELRHVMTNLGEKLTDEEVDEMIREADVDGDGQINYEEFVKGLLLYEEVILGNPPKKQKGHFDNDGVQVLHQGCITTKELGTVMRSLGQNPTEAELQDMINEVDADGNGTIDFPEFLNLMARKMKDTDSEEELKEAFRVFDKDQNGFISAAELRHVMTNLGEKLTDEEVDEMIREADVDGDGQINYEEFVKVMMAK</sequence>